<keyword evidence="3" id="KW-0472">Membrane</keyword>
<proteinExistence type="predicted"/>
<dbReference type="Pfam" id="PF11678">
    <property type="entry name" value="Tle3_C"/>
    <property type="match status" value="1"/>
</dbReference>
<evidence type="ECO:0000313" key="3">
    <source>
        <dbReference type="EMBL" id="SAK97677.1"/>
    </source>
</evidence>
<feature type="domain" description="Antibacterial effector protein Tle3 C-terminal" evidence="1">
    <location>
        <begin position="496"/>
        <end position="578"/>
    </location>
</feature>
<feature type="domain" description="T6SS Tle3 phospholipase effector alpha/beta" evidence="2">
    <location>
        <begin position="21"/>
        <end position="369"/>
    </location>
</feature>
<keyword evidence="3" id="KW-0812">Transmembrane</keyword>
<accession>A0A158DVD2</accession>
<dbReference type="EMBL" id="FCNX02000018">
    <property type="protein sequence ID" value="SAK97677.1"/>
    <property type="molecule type" value="Genomic_DNA"/>
</dbReference>
<dbReference type="Pfam" id="PF24322">
    <property type="entry name" value="Tle3"/>
    <property type="match status" value="1"/>
</dbReference>
<keyword evidence="4" id="KW-1185">Reference proteome</keyword>
<dbReference type="InterPro" id="IPR056221">
    <property type="entry name" value="Tle3_ab_dom"/>
</dbReference>
<dbReference type="STRING" id="1777138.AWB77_05750"/>
<protein>
    <submittedName>
        <fullName evidence="3">Transmembrane protein</fullName>
    </submittedName>
</protein>
<dbReference type="InterPro" id="IPR021692">
    <property type="entry name" value="Tle3_C"/>
</dbReference>
<evidence type="ECO:0000259" key="2">
    <source>
        <dbReference type="Pfam" id="PF24322"/>
    </source>
</evidence>
<gene>
    <name evidence="3" type="ORF">AWB77_05750</name>
</gene>
<dbReference type="Proteomes" id="UP000054903">
    <property type="component" value="Unassembled WGS sequence"/>
</dbReference>
<evidence type="ECO:0000259" key="1">
    <source>
        <dbReference type="Pfam" id="PF11678"/>
    </source>
</evidence>
<comment type="caution">
    <text evidence="3">The sequence shown here is derived from an EMBL/GenBank/DDBJ whole genome shotgun (WGS) entry which is preliminary data.</text>
</comment>
<dbReference type="AlphaFoldDB" id="A0A158DVD2"/>
<name>A0A158DVD2_9BURK</name>
<organism evidence="3 4">
    <name type="scientific">Caballeronia fortuita</name>
    <dbReference type="NCBI Taxonomy" id="1777138"/>
    <lineage>
        <taxon>Bacteria</taxon>
        <taxon>Pseudomonadati</taxon>
        <taxon>Pseudomonadota</taxon>
        <taxon>Betaproteobacteria</taxon>
        <taxon>Burkholderiales</taxon>
        <taxon>Burkholderiaceae</taxon>
        <taxon>Caballeronia</taxon>
    </lineage>
</organism>
<reference evidence="3" key="1">
    <citation type="submission" date="2016-01" db="EMBL/GenBank/DDBJ databases">
        <authorList>
            <person name="Peeters C."/>
        </authorList>
    </citation>
    <scope>NUCLEOTIDE SEQUENCE</scope>
    <source>
        <strain evidence="3">LMG 29320</strain>
    </source>
</reference>
<evidence type="ECO:0000313" key="4">
    <source>
        <dbReference type="Proteomes" id="UP000054903"/>
    </source>
</evidence>
<sequence>MPMPAGSGAMLTCKVPAKRPMPCIIIAIHGVNDDGQFMPLIDKHICAGLNKRLGRDDLTPHKWGVWTEGSENTVPELVPGAPSPSPCILEEGRSPVIPFHWGYRPVDRKAYLDDQRRYKDQLDSSNRDPDLPYDAYYIDERNDARKGYSCHDNFDNWLSEAYAKDGGPFPNATNNLVDMWGPGVSGRLYSTGVAATGLVLGSEGRLYRNPHRIYYVHAARRLADLILEIRRHPLAKNDVINIIAHSQGTEITMLANFIVQEAKLRPADNVILCDSPYALEPNAVELEFPGKHQSREARVQTLSNFAKLMREARKPVEASRVVSTGVANERAWSQPGHARDNFGGVFNYFCPQDSVVSLPNVQGIGWQGVEDAALPLFGPNFVQRVFSDGHTVGAGPEKFTVPHGAFPVPLDEGRRTINGPAIPEPYRFAILTGKDRLGEHLSGTALAAEGAKPVRKVVNLATGVESDPSAAQVPYVAASESSIKATLRARGYPYNATRIWTMRGSPNLVLVERIETKEEALSRLAERQGDWSQHSAITLSHDTIEKCMAFDVAIGLCMAFDDEKFWWRLLHWADWRHPKNPDLDARNYFKNGVLPPITKQQMNKPKLPPGIVSMFAPRGKVAIMAAPVLTTVLDTYDAFSTPAGGTGQWPLPVPKAEG</sequence>